<dbReference type="InterPro" id="IPR029787">
    <property type="entry name" value="Nucleotide_cyclase"/>
</dbReference>
<sequence length="963" mass="108798">MMQVDSPFLNAVIKLLQSVLRWSSRLAPMAVLCAAACAQEYSFQVYDQSSGFKDRAIFCMEQDADGSLWFCTRHALYRFNGHSLEEHTELVPEKEALGHLKIDAADGMWVATNSSLRYGRPGALAEVAKVAVDEVVPIRKGEALLIVEGRIERIRQKAEGWERTPYLPEAEIRAHPELRKLEHLSMDRDGAIWTGCEQKICRIENGKVTVWDDLPPDDWTAFLKDRQGAVWARGRQHTSVMHGERFILRDNPDSLRLRQDADLASLAEDKDGRILTFLGDEVASWDGNRWTNYRPGQYTGYPISFVRTDRNGSVWIGRAAIGVMRWVGYGQTEHWTRTTGLASNLIYAVTRDHQGRVWIGGVAGIDVLQDGLVVKSYRNSDAQQTRSLVTTADGTVWAGTSVGGLLRFRNGGEPVLQAHDLPHITSMLPDSKGHLWLCTWEGIYRVDVATGKVQPDALLVRDSDSTPGGNEDANGNLWFISPGQLIRRAVDGTWSLPQRDGKSVLESSFVSTIDRQQRLWANSTNGYLRRFQIKDGEIVSEEPVITPSSHLRTHYILATDSRGWVWFGTDQGLDIFNGRTWLHITEDDGLIADDTDAYAFLADPDGGVWIGTSRGITHFLHPEKLFQEESLHAQIRSANFAGKAIDPSHAASLAWERGALDVSFQVAEDPAPYNLRFTYRLAGHEDDWQTTHERTVRFAALPPGQYHFEFYAENLGHGVRSAPVSFDLVIRPPWWRSAWAYAAALMLAVLIAIALWLWRTTHLRRRQHELEHVVALRTEELRNEKNELLAAREELRERAERDGLTRLWNRHTILDILDRERERADRSGEPLIIVLADLDYFKRINDNYGHLAGDEVLRTVTARIESWVRSYDFIGRFGGEELLMVFPGLSLEQAGERLEVLRKIINQDPYAITGGSIWVTCSFGVAEVYPDMTREQAIHAADEALYQAKADGRDCIRFAEVGV</sequence>
<dbReference type="InterPro" id="IPR013783">
    <property type="entry name" value="Ig-like_fold"/>
</dbReference>
<dbReference type="InterPro" id="IPR050469">
    <property type="entry name" value="Diguanylate_Cyclase"/>
</dbReference>
<dbReference type="KEGG" id="talb:FTW19_04670"/>
<dbReference type="InterPro" id="IPR011110">
    <property type="entry name" value="Reg_prop"/>
</dbReference>
<organism evidence="6 7">
    <name type="scientific">Terriglobus albidus</name>
    <dbReference type="NCBI Taxonomy" id="1592106"/>
    <lineage>
        <taxon>Bacteria</taxon>
        <taxon>Pseudomonadati</taxon>
        <taxon>Acidobacteriota</taxon>
        <taxon>Terriglobia</taxon>
        <taxon>Terriglobales</taxon>
        <taxon>Acidobacteriaceae</taxon>
        <taxon>Terriglobus</taxon>
    </lineage>
</organism>
<feature type="coiled-coil region" evidence="3">
    <location>
        <begin position="774"/>
        <end position="802"/>
    </location>
</feature>
<dbReference type="PANTHER" id="PTHR45138:SF9">
    <property type="entry name" value="DIGUANYLATE CYCLASE DGCM-RELATED"/>
    <property type="match status" value="1"/>
</dbReference>
<dbReference type="Proteomes" id="UP000321820">
    <property type="component" value="Chromosome"/>
</dbReference>
<dbReference type="Pfam" id="PF00990">
    <property type="entry name" value="GGDEF"/>
    <property type="match status" value="1"/>
</dbReference>
<keyword evidence="4" id="KW-0472">Membrane</keyword>
<dbReference type="AlphaFoldDB" id="A0A5B9EBG9"/>
<dbReference type="InterPro" id="IPR015943">
    <property type="entry name" value="WD40/YVTN_repeat-like_dom_sf"/>
</dbReference>
<dbReference type="EC" id="2.7.7.65" evidence="1"/>
<dbReference type="InterPro" id="IPR043128">
    <property type="entry name" value="Rev_trsase/Diguanyl_cyclase"/>
</dbReference>
<dbReference type="RefSeq" id="WP_147646558.1">
    <property type="nucleotide sequence ID" value="NZ_CP042806.1"/>
</dbReference>
<dbReference type="FunFam" id="3.30.70.270:FF:000001">
    <property type="entry name" value="Diguanylate cyclase domain protein"/>
    <property type="match status" value="1"/>
</dbReference>
<evidence type="ECO:0000313" key="7">
    <source>
        <dbReference type="Proteomes" id="UP000321820"/>
    </source>
</evidence>
<gene>
    <name evidence="6" type="ORF">FTW19_04670</name>
</gene>
<dbReference type="EMBL" id="CP042806">
    <property type="protein sequence ID" value="QEE27366.1"/>
    <property type="molecule type" value="Genomic_DNA"/>
</dbReference>
<dbReference type="PROSITE" id="PS50887">
    <property type="entry name" value="GGDEF"/>
    <property type="match status" value="1"/>
</dbReference>
<dbReference type="Pfam" id="PF07494">
    <property type="entry name" value="Reg_prop"/>
    <property type="match status" value="2"/>
</dbReference>
<comment type="catalytic activity">
    <reaction evidence="2">
        <text>2 GTP = 3',3'-c-di-GMP + 2 diphosphate</text>
        <dbReference type="Rhea" id="RHEA:24898"/>
        <dbReference type="ChEBI" id="CHEBI:33019"/>
        <dbReference type="ChEBI" id="CHEBI:37565"/>
        <dbReference type="ChEBI" id="CHEBI:58805"/>
        <dbReference type="EC" id="2.7.7.65"/>
    </reaction>
</comment>
<keyword evidence="4" id="KW-0812">Transmembrane</keyword>
<accession>A0A5B9EBG9</accession>
<dbReference type="PANTHER" id="PTHR45138">
    <property type="entry name" value="REGULATORY COMPONENTS OF SENSORY TRANSDUCTION SYSTEM"/>
    <property type="match status" value="1"/>
</dbReference>
<evidence type="ECO:0000256" key="2">
    <source>
        <dbReference type="ARBA" id="ARBA00034247"/>
    </source>
</evidence>
<keyword evidence="7" id="KW-1185">Reference proteome</keyword>
<evidence type="ECO:0000313" key="6">
    <source>
        <dbReference type="EMBL" id="QEE27366.1"/>
    </source>
</evidence>
<dbReference type="SMART" id="SM00267">
    <property type="entry name" value="GGDEF"/>
    <property type="match status" value="1"/>
</dbReference>
<dbReference type="SUPFAM" id="SSF63829">
    <property type="entry name" value="Calcium-dependent phosphotriesterase"/>
    <property type="match status" value="2"/>
</dbReference>
<dbReference type="Gene3D" id="3.30.70.270">
    <property type="match status" value="1"/>
</dbReference>
<dbReference type="InterPro" id="IPR000160">
    <property type="entry name" value="GGDEF_dom"/>
</dbReference>
<keyword evidence="4" id="KW-1133">Transmembrane helix</keyword>
<feature type="transmembrane region" description="Helical" evidence="4">
    <location>
        <begin position="738"/>
        <end position="758"/>
    </location>
</feature>
<proteinExistence type="predicted"/>
<feature type="domain" description="GGDEF" evidence="5">
    <location>
        <begin position="829"/>
        <end position="961"/>
    </location>
</feature>
<reference evidence="6 7" key="1">
    <citation type="submission" date="2019-08" db="EMBL/GenBank/DDBJ databases">
        <title>Complete genome sequence of Terriglobus albidus strain ORNL.</title>
        <authorList>
            <person name="Podar M."/>
        </authorList>
    </citation>
    <scope>NUCLEOTIDE SEQUENCE [LARGE SCALE GENOMIC DNA]</scope>
    <source>
        <strain evidence="6 7">ORNL</strain>
    </source>
</reference>
<evidence type="ECO:0000256" key="1">
    <source>
        <dbReference type="ARBA" id="ARBA00012528"/>
    </source>
</evidence>
<dbReference type="Gene3D" id="2.130.10.10">
    <property type="entry name" value="YVTN repeat-like/Quinoprotein amine dehydrogenase"/>
    <property type="match status" value="2"/>
</dbReference>
<dbReference type="Gene3D" id="2.60.40.10">
    <property type="entry name" value="Immunoglobulins"/>
    <property type="match status" value="1"/>
</dbReference>
<keyword evidence="3" id="KW-0175">Coiled coil</keyword>
<dbReference type="OrthoDB" id="9813394at2"/>
<evidence type="ECO:0000259" key="5">
    <source>
        <dbReference type="PROSITE" id="PS50887"/>
    </source>
</evidence>
<dbReference type="GO" id="GO:0052621">
    <property type="term" value="F:diguanylate cyclase activity"/>
    <property type="evidence" value="ECO:0007669"/>
    <property type="project" value="UniProtKB-EC"/>
</dbReference>
<evidence type="ECO:0000256" key="3">
    <source>
        <dbReference type="SAM" id="Coils"/>
    </source>
</evidence>
<dbReference type="NCBIfam" id="TIGR00254">
    <property type="entry name" value="GGDEF"/>
    <property type="match status" value="1"/>
</dbReference>
<evidence type="ECO:0000256" key="4">
    <source>
        <dbReference type="SAM" id="Phobius"/>
    </source>
</evidence>
<dbReference type="SUPFAM" id="SSF55073">
    <property type="entry name" value="Nucleotide cyclase"/>
    <property type="match status" value="1"/>
</dbReference>
<dbReference type="CDD" id="cd01949">
    <property type="entry name" value="GGDEF"/>
    <property type="match status" value="1"/>
</dbReference>
<name>A0A5B9EBG9_9BACT</name>
<protein>
    <recommendedName>
        <fullName evidence="1">diguanylate cyclase</fullName>
        <ecNumber evidence="1">2.7.7.65</ecNumber>
    </recommendedName>
</protein>